<evidence type="ECO:0000313" key="4">
    <source>
        <dbReference type="Proteomes" id="UP000008866"/>
    </source>
</evidence>
<protein>
    <submittedName>
        <fullName evidence="3">Ubiquitin domain protein, putative</fullName>
    </submittedName>
</protein>
<feature type="domain" description="DC-UbP/UBTD2 N-terminal" evidence="2">
    <location>
        <begin position="103"/>
        <end position="204"/>
    </location>
</feature>
<name>D4B2Y5_ARTBC</name>
<comment type="caution">
    <text evidence="3">The sequence shown here is derived from an EMBL/GenBank/DDBJ whole genome shotgun (WGS) entry which is preliminary data.</text>
</comment>
<evidence type="ECO:0000313" key="3">
    <source>
        <dbReference type="EMBL" id="EFE30281.1"/>
    </source>
</evidence>
<reference evidence="4" key="1">
    <citation type="journal article" date="2011" name="Genome Biol.">
        <title>Comparative and functional genomics provide insights into the pathogenicity of dermatophytic fungi.</title>
        <authorList>
            <person name="Burmester A."/>
            <person name="Shelest E."/>
            <person name="Gloeckner G."/>
            <person name="Heddergott C."/>
            <person name="Schindler S."/>
            <person name="Staib P."/>
            <person name="Heidel A."/>
            <person name="Felder M."/>
            <person name="Petzold A."/>
            <person name="Szafranski K."/>
            <person name="Feuermann M."/>
            <person name="Pedruzzi I."/>
            <person name="Priebe S."/>
            <person name="Groth M."/>
            <person name="Winkler R."/>
            <person name="Li W."/>
            <person name="Kniemeyer O."/>
            <person name="Schroeckh V."/>
            <person name="Hertweck C."/>
            <person name="Hube B."/>
            <person name="White T.C."/>
            <person name="Platzer M."/>
            <person name="Guthke R."/>
            <person name="Heitman J."/>
            <person name="Woestemeyer J."/>
            <person name="Zipfel P.F."/>
            <person name="Monod M."/>
            <person name="Brakhage A.A."/>
        </authorList>
    </citation>
    <scope>NUCLEOTIDE SEQUENCE [LARGE SCALE GENOMIC DNA]</scope>
    <source>
        <strain evidence="4">ATCC MYA-4681 / CBS 112371</strain>
    </source>
</reference>
<dbReference type="Gene3D" id="1.20.225.20">
    <property type="entry name" value="Ub domain-containing protein, DC-UbP/UBTD2, N-terminal domain"/>
    <property type="match status" value="1"/>
</dbReference>
<dbReference type="Pfam" id="PF16455">
    <property type="entry name" value="UBD"/>
    <property type="match status" value="1"/>
</dbReference>
<evidence type="ECO:0000259" key="2">
    <source>
        <dbReference type="Pfam" id="PF16455"/>
    </source>
</evidence>
<gene>
    <name evidence="3" type="ORF">ARB_02818</name>
</gene>
<dbReference type="EMBL" id="ABSU01000031">
    <property type="protein sequence ID" value="EFE30281.1"/>
    <property type="molecule type" value="Genomic_DNA"/>
</dbReference>
<dbReference type="KEGG" id="abe:ARB_02818"/>
<sequence length="422" mass="45865">MRHGKSSSGFSVISTAALRSPCADGCCFSRDADSSPYPGSTAGQHGDSSHQINVNTAGHRHDQTERPSLNGGLSHAASDASSATPRPHRSAARRGVPLNEHFNQPIRPHVWKSKRRTWTRATIDREREVFFDTRVAGRPEIWAALSTALSLLREGDVQTAQGIIDAAGITIPTGDVCEGCYDESGALYKFTEVIVSDPVNLADDDDTAEEAFKCDTGADLDGDADGDTAGDETSTAKLVLGTGSSDDLLDKEKERRRDEKGKRNERDLLKVTARLSDRGGPDVVVSIGKEQTVAALVRKIQAEARVRCRFGISLLTMIMIIIMEKLSITANCSSQLPSNTRIQIVYLGKFFRDSQTLLEQGWKEGNVVNASHNPQTRSQHLDVLGLAASRPVLLYGAFNVIDQMSPRLLSTNHDPTFSPINI</sequence>
<dbReference type="RefSeq" id="XP_003010921.1">
    <property type="nucleotide sequence ID" value="XM_003010875.1"/>
</dbReference>
<evidence type="ECO:0000256" key="1">
    <source>
        <dbReference type="SAM" id="MobiDB-lite"/>
    </source>
</evidence>
<keyword evidence="4" id="KW-1185">Reference proteome</keyword>
<dbReference type="HOGENOM" id="CLU_054816_2_0_1"/>
<dbReference type="InterPro" id="IPR038169">
    <property type="entry name" value="DC-UbP/UBTD2_N_sf"/>
</dbReference>
<dbReference type="eggNOG" id="KOG0013">
    <property type="taxonomic scope" value="Eukaryota"/>
</dbReference>
<dbReference type="InterPro" id="IPR032752">
    <property type="entry name" value="DC-UbP/UBTD2_N"/>
</dbReference>
<feature type="region of interest" description="Disordered" evidence="1">
    <location>
        <begin position="33"/>
        <end position="98"/>
    </location>
</feature>
<dbReference type="PANTHER" id="PTHR13609">
    <property type="entry name" value="UBIQUITIN DOMAIN CONTAINING 1 PROTEIN-RELATED"/>
    <property type="match status" value="1"/>
</dbReference>
<dbReference type="InterPro" id="IPR039869">
    <property type="entry name" value="UBTD1/2"/>
</dbReference>
<dbReference type="OMA" id="NKPLKRH"/>
<dbReference type="AlphaFoldDB" id="D4B2Y5"/>
<dbReference type="Proteomes" id="UP000008866">
    <property type="component" value="Unassembled WGS sequence"/>
</dbReference>
<organism evidence="3 4">
    <name type="scientific">Arthroderma benhamiae (strain ATCC MYA-4681 / CBS 112371)</name>
    <name type="common">Trichophyton mentagrophytes</name>
    <dbReference type="NCBI Taxonomy" id="663331"/>
    <lineage>
        <taxon>Eukaryota</taxon>
        <taxon>Fungi</taxon>
        <taxon>Dikarya</taxon>
        <taxon>Ascomycota</taxon>
        <taxon>Pezizomycotina</taxon>
        <taxon>Eurotiomycetes</taxon>
        <taxon>Eurotiomycetidae</taxon>
        <taxon>Onygenales</taxon>
        <taxon>Arthrodermataceae</taxon>
        <taxon>Trichophyton</taxon>
    </lineage>
</organism>
<proteinExistence type="predicted"/>
<dbReference type="GeneID" id="9525037"/>
<accession>D4B2Y5</accession>